<dbReference type="PANTHER" id="PTHR36175:SF1">
    <property type="entry name" value="CYANOPHYCINASE"/>
    <property type="match status" value="1"/>
</dbReference>
<keyword evidence="11" id="KW-0315">Glutamine amidotransferase</keyword>
<name>A0A951PN89_9CYAN</name>
<dbReference type="Gene3D" id="3.40.50.880">
    <property type="match status" value="1"/>
</dbReference>
<evidence type="ECO:0000256" key="10">
    <source>
        <dbReference type="PIRSR" id="PIRSR032067-1"/>
    </source>
</evidence>
<dbReference type="SUPFAM" id="SSF52317">
    <property type="entry name" value="Class I glutamine amidotransferase-like"/>
    <property type="match status" value="1"/>
</dbReference>
<dbReference type="InterPro" id="IPR011811">
    <property type="entry name" value="Peptidase_S51_cyanophycinase"/>
</dbReference>
<accession>A0A951PN89</accession>
<protein>
    <recommendedName>
        <fullName evidence="5 9">Cyanophycinase</fullName>
        <ecNumber evidence="4 9">3.4.15.6</ecNumber>
    </recommendedName>
</protein>
<dbReference type="Proteomes" id="UP000753908">
    <property type="component" value="Unassembled WGS sequence"/>
</dbReference>
<gene>
    <name evidence="11" type="ORF">KME25_15635</name>
</gene>
<evidence type="ECO:0000313" key="11">
    <source>
        <dbReference type="EMBL" id="MBW4545858.1"/>
    </source>
</evidence>
<dbReference type="GO" id="GO:0006508">
    <property type="term" value="P:proteolysis"/>
    <property type="evidence" value="ECO:0007669"/>
    <property type="project" value="UniProtKB-KW"/>
</dbReference>
<evidence type="ECO:0000256" key="6">
    <source>
        <dbReference type="ARBA" id="ARBA00022670"/>
    </source>
</evidence>
<dbReference type="GO" id="GO:0008236">
    <property type="term" value="F:serine-type peptidase activity"/>
    <property type="evidence" value="ECO:0007669"/>
    <property type="project" value="UniProtKB-KW"/>
</dbReference>
<keyword evidence="8 9" id="KW-0720">Serine protease</keyword>
<feature type="active site" description="Charge relay system" evidence="10">
    <location>
        <position position="175"/>
    </location>
</feature>
<dbReference type="InterPro" id="IPR005320">
    <property type="entry name" value="Peptidase_S51"/>
</dbReference>
<evidence type="ECO:0000256" key="7">
    <source>
        <dbReference type="ARBA" id="ARBA00022801"/>
    </source>
</evidence>
<feature type="active site" description="Charge relay system" evidence="10">
    <location>
        <position position="226"/>
    </location>
</feature>
<reference evidence="11" key="1">
    <citation type="submission" date="2021-05" db="EMBL/GenBank/DDBJ databases">
        <authorList>
            <person name="Pietrasiak N."/>
            <person name="Ward R."/>
            <person name="Stajich J.E."/>
            <person name="Kurbessoian T."/>
        </authorList>
    </citation>
    <scope>NUCLEOTIDE SEQUENCE</scope>
    <source>
        <strain evidence="11">CPER-KK1</strain>
    </source>
</reference>
<reference evidence="11" key="2">
    <citation type="journal article" date="2022" name="Microbiol. Resour. Announc.">
        <title>Metagenome Sequencing to Explore Phylogenomics of Terrestrial Cyanobacteria.</title>
        <authorList>
            <person name="Ward R.D."/>
            <person name="Stajich J.E."/>
            <person name="Johansen J.R."/>
            <person name="Huntemann M."/>
            <person name="Clum A."/>
            <person name="Foster B."/>
            <person name="Foster B."/>
            <person name="Roux S."/>
            <person name="Palaniappan K."/>
            <person name="Varghese N."/>
            <person name="Mukherjee S."/>
            <person name="Reddy T.B.K."/>
            <person name="Daum C."/>
            <person name="Copeland A."/>
            <person name="Chen I.A."/>
            <person name="Ivanova N.N."/>
            <person name="Kyrpides N.C."/>
            <person name="Shapiro N."/>
            <person name="Eloe-Fadrosh E.A."/>
            <person name="Pietrasiak N."/>
        </authorList>
    </citation>
    <scope>NUCLEOTIDE SEQUENCE</scope>
    <source>
        <strain evidence="11">CPER-KK1</strain>
    </source>
</reference>
<dbReference type="InterPro" id="IPR029062">
    <property type="entry name" value="Class_I_gatase-like"/>
</dbReference>
<evidence type="ECO:0000256" key="4">
    <source>
        <dbReference type="ARBA" id="ARBA00013115"/>
    </source>
</evidence>
<dbReference type="AlphaFoldDB" id="A0A951PN89"/>
<evidence type="ECO:0000256" key="5">
    <source>
        <dbReference type="ARBA" id="ARBA00015719"/>
    </source>
</evidence>
<keyword evidence="6 9" id="KW-0645">Protease</keyword>
<evidence type="ECO:0000256" key="3">
    <source>
        <dbReference type="ARBA" id="ARBA00006534"/>
    </source>
</evidence>
<evidence type="ECO:0000313" key="12">
    <source>
        <dbReference type="Proteomes" id="UP000753908"/>
    </source>
</evidence>
<sequence length="340" mass="37140">MSLWSKDLITRTMLKSFAVVLFLLIVLVASPAEAKVTRYLEGNAGDVNPALAGPAHDLGGGGTDVDPAIEWMIDQVRGCTNCATKVDVVVIRASGDDSYNAPILAMNGVDSVETLVITSREDANKADVVDTVRNAEVIFFTGGDQCEYARNFKKTGVETAVESVYARGGGIGGTSAGTMIQSDFVYNACSDTVETEEALEDPYEDISFTDNFFNWENLKGTVADTHFDARDRMGRTMTFIARLIRDGLSDSALGIAVDEETSVVVDKNGLARVMGKRPAYFILGDHMPEVCEPQTPLTFSNYKIWRVGSDSTFDLKDRPTRGYYLRSVNKGRISANPYER</sequence>
<comment type="function">
    <text evidence="2 9">Exopeptidase that catalyzes the hydrolytic cleavage of multi-L-arginyl-poly-L-aspartic acid (cyanophycin; a water-insoluble reserve polymer) into aspartate-arginine dipeptides.</text>
</comment>
<proteinExistence type="inferred from homology"/>
<evidence type="ECO:0000256" key="2">
    <source>
        <dbReference type="ARBA" id="ARBA00002039"/>
    </source>
</evidence>
<dbReference type="EMBL" id="JAHHIF010000018">
    <property type="protein sequence ID" value="MBW4545858.1"/>
    <property type="molecule type" value="Genomic_DNA"/>
</dbReference>
<dbReference type="PIRSF" id="PIRSF032067">
    <property type="entry name" value="Cyanophycinase"/>
    <property type="match status" value="1"/>
</dbReference>
<comment type="similarity">
    <text evidence="3 9">Belongs to the peptidase S51 family.</text>
</comment>
<dbReference type="PANTHER" id="PTHR36175">
    <property type="entry name" value="CYANOPHYCINASE"/>
    <property type="match status" value="1"/>
</dbReference>
<dbReference type="EC" id="3.4.15.6" evidence="4 9"/>
<comment type="caution">
    <text evidence="11">The sequence shown here is derived from an EMBL/GenBank/DDBJ whole genome shotgun (WGS) entry which is preliminary data.</text>
</comment>
<organism evidence="11 12">
    <name type="scientific">Symplocastrum torsivum CPER-KK1</name>
    <dbReference type="NCBI Taxonomy" id="450513"/>
    <lineage>
        <taxon>Bacteria</taxon>
        <taxon>Bacillati</taxon>
        <taxon>Cyanobacteriota</taxon>
        <taxon>Cyanophyceae</taxon>
        <taxon>Oscillatoriophycideae</taxon>
        <taxon>Oscillatoriales</taxon>
        <taxon>Microcoleaceae</taxon>
        <taxon>Symplocastrum</taxon>
    </lineage>
</organism>
<evidence type="ECO:0000256" key="1">
    <source>
        <dbReference type="ARBA" id="ARBA00001092"/>
    </source>
</evidence>
<keyword evidence="7 9" id="KW-0378">Hydrolase</keyword>
<feature type="active site" description="Charge relay system" evidence="10">
    <location>
        <position position="259"/>
    </location>
</feature>
<dbReference type="CDD" id="cd03145">
    <property type="entry name" value="GAT1_cyanophycinase"/>
    <property type="match status" value="1"/>
</dbReference>
<evidence type="ECO:0000256" key="8">
    <source>
        <dbReference type="ARBA" id="ARBA00022825"/>
    </source>
</evidence>
<evidence type="ECO:0000256" key="9">
    <source>
        <dbReference type="PIRNR" id="PIRNR032067"/>
    </source>
</evidence>
<dbReference type="GO" id="GO:0008241">
    <property type="term" value="F:peptidyl-dipeptidase activity"/>
    <property type="evidence" value="ECO:0007669"/>
    <property type="project" value="UniProtKB-EC"/>
</dbReference>
<dbReference type="Pfam" id="PF03575">
    <property type="entry name" value="Peptidase_S51"/>
    <property type="match status" value="1"/>
</dbReference>
<comment type="catalytic activity">
    <reaction evidence="1 9">
        <text>[L-4-(L-arginin-2-N-yl)aspartate](n) + H2O = [L-4-(L-arginin-2-N-yl)aspartate](n-1) + L-4-(L-arginin-2-N-yl)aspartate</text>
        <dbReference type="Rhea" id="RHEA:12845"/>
        <dbReference type="Rhea" id="RHEA-COMP:13728"/>
        <dbReference type="Rhea" id="RHEA-COMP:13734"/>
        <dbReference type="ChEBI" id="CHEBI:15377"/>
        <dbReference type="ChEBI" id="CHEBI:137986"/>
        <dbReference type="ChEBI" id="CHEBI:137991"/>
        <dbReference type="EC" id="3.4.15.6"/>
    </reaction>
</comment>